<dbReference type="EMBL" id="JACIJJ010000004">
    <property type="protein sequence ID" value="MBB5699688.1"/>
    <property type="molecule type" value="Genomic_DNA"/>
</dbReference>
<dbReference type="Pfam" id="PF00072">
    <property type="entry name" value="Response_reg"/>
    <property type="match status" value="1"/>
</dbReference>
<dbReference type="SMART" id="SM00448">
    <property type="entry name" value="REC"/>
    <property type="match status" value="1"/>
</dbReference>
<dbReference type="InterPro" id="IPR011006">
    <property type="entry name" value="CheY-like_superfamily"/>
</dbReference>
<dbReference type="PROSITE" id="PS51755">
    <property type="entry name" value="OMPR_PHOB"/>
    <property type="match status" value="1"/>
</dbReference>
<feature type="domain" description="Response regulatory" evidence="4">
    <location>
        <begin position="2"/>
        <end position="116"/>
    </location>
</feature>
<dbReference type="Pfam" id="PF00486">
    <property type="entry name" value="Trans_reg_C"/>
    <property type="match status" value="1"/>
</dbReference>
<dbReference type="SMART" id="SM00862">
    <property type="entry name" value="Trans_reg_C"/>
    <property type="match status" value="1"/>
</dbReference>
<dbReference type="GO" id="GO:0032993">
    <property type="term" value="C:protein-DNA complex"/>
    <property type="evidence" value="ECO:0007669"/>
    <property type="project" value="TreeGrafter"/>
</dbReference>
<dbReference type="InterPro" id="IPR036388">
    <property type="entry name" value="WH-like_DNA-bd_sf"/>
</dbReference>
<dbReference type="RefSeq" id="WP_184030026.1">
    <property type="nucleotide sequence ID" value="NZ_JACIJJ010000004.1"/>
</dbReference>
<proteinExistence type="predicted"/>
<dbReference type="InterPro" id="IPR001867">
    <property type="entry name" value="OmpR/PhoB-type_DNA-bd"/>
</dbReference>
<dbReference type="AlphaFoldDB" id="A0A7W9EIY7"/>
<evidence type="ECO:0000256" key="1">
    <source>
        <dbReference type="ARBA" id="ARBA00023125"/>
    </source>
</evidence>
<dbReference type="InterPro" id="IPR001789">
    <property type="entry name" value="Sig_transdc_resp-reg_receiver"/>
</dbReference>
<dbReference type="GO" id="GO:0000156">
    <property type="term" value="F:phosphorelay response regulator activity"/>
    <property type="evidence" value="ECO:0007669"/>
    <property type="project" value="TreeGrafter"/>
</dbReference>
<reference evidence="6 7" key="1">
    <citation type="submission" date="2020-08" db="EMBL/GenBank/DDBJ databases">
        <title>Genomic Encyclopedia of Type Strains, Phase IV (KMG-IV): sequencing the most valuable type-strain genomes for metagenomic binning, comparative biology and taxonomic classification.</title>
        <authorList>
            <person name="Goeker M."/>
        </authorList>
    </citation>
    <scope>NUCLEOTIDE SEQUENCE [LARGE SCALE GENOMIC DNA]</scope>
    <source>
        <strain evidence="6 7">DSM 27244</strain>
    </source>
</reference>
<evidence type="ECO:0000256" key="2">
    <source>
        <dbReference type="PROSITE-ProRule" id="PRU00169"/>
    </source>
</evidence>
<dbReference type="PANTHER" id="PTHR48111:SF36">
    <property type="entry name" value="TRANSCRIPTIONAL REGULATORY PROTEIN CUTR"/>
    <property type="match status" value="1"/>
</dbReference>
<dbReference type="Gene3D" id="3.40.50.2300">
    <property type="match status" value="1"/>
</dbReference>
<organism evidence="6 7">
    <name type="scientific">Sphingomonas yantingensis</name>
    <dbReference type="NCBI Taxonomy" id="1241761"/>
    <lineage>
        <taxon>Bacteria</taxon>
        <taxon>Pseudomonadati</taxon>
        <taxon>Pseudomonadota</taxon>
        <taxon>Alphaproteobacteria</taxon>
        <taxon>Sphingomonadales</taxon>
        <taxon>Sphingomonadaceae</taxon>
        <taxon>Sphingomonas</taxon>
    </lineage>
</organism>
<keyword evidence="1 3" id="KW-0238">DNA-binding</keyword>
<evidence type="ECO:0000256" key="3">
    <source>
        <dbReference type="PROSITE-ProRule" id="PRU01091"/>
    </source>
</evidence>
<evidence type="ECO:0000313" key="6">
    <source>
        <dbReference type="EMBL" id="MBB5699688.1"/>
    </source>
</evidence>
<dbReference type="SUPFAM" id="SSF52172">
    <property type="entry name" value="CheY-like"/>
    <property type="match status" value="1"/>
</dbReference>
<gene>
    <name evidence="6" type="ORF">FHR19_003054</name>
</gene>
<dbReference type="InterPro" id="IPR039420">
    <property type="entry name" value="WalR-like"/>
</dbReference>
<feature type="DNA-binding region" description="OmpR/PhoB-type" evidence="3">
    <location>
        <begin position="124"/>
        <end position="222"/>
    </location>
</feature>
<name>A0A7W9EIY7_9SPHN</name>
<dbReference type="GO" id="GO:0000976">
    <property type="term" value="F:transcription cis-regulatory region binding"/>
    <property type="evidence" value="ECO:0007669"/>
    <property type="project" value="TreeGrafter"/>
</dbReference>
<dbReference type="GO" id="GO:0006355">
    <property type="term" value="P:regulation of DNA-templated transcription"/>
    <property type="evidence" value="ECO:0007669"/>
    <property type="project" value="InterPro"/>
</dbReference>
<keyword evidence="7" id="KW-1185">Reference proteome</keyword>
<evidence type="ECO:0000313" key="7">
    <source>
        <dbReference type="Proteomes" id="UP000557739"/>
    </source>
</evidence>
<accession>A0A7W9EIY7</accession>
<sequence length="225" mass="24903">MRILIIEDEVELAQALRSVLERERFVVDQVDSLAMAIEAARSGSFDLVLLDRRLPDGEGLSIVGALREYNPGVAIIVLSAHGEVEDRVTGLDGGADDYLVKPFAADELLARIRAIRRRPSDLVREEIAVGALVFDLAADVARVGDRPLELSRREIRVLAALVRRRGRTVMREMLEQAVFGFDDEIQSNTLDSHVSRLRRKLLDADAGIGIHAVRGVGYLIKATDR</sequence>
<comment type="caution">
    <text evidence="6">The sequence shown here is derived from an EMBL/GenBank/DDBJ whole genome shotgun (WGS) entry which is preliminary data.</text>
</comment>
<dbReference type="Proteomes" id="UP000557739">
    <property type="component" value="Unassembled WGS sequence"/>
</dbReference>
<feature type="modified residue" description="4-aspartylphosphate" evidence="2">
    <location>
        <position position="51"/>
    </location>
</feature>
<dbReference type="Gene3D" id="1.10.10.10">
    <property type="entry name" value="Winged helix-like DNA-binding domain superfamily/Winged helix DNA-binding domain"/>
    <property type="match status" value="1"/>
</dbReference>
<keyword evidence="2" id="KW-0597">Phosphoprotein</keyword>
<dbReference type="PANTHER" id="PTHR48111">
    <property type="entry name" value="REGULATOR OF RPOS"/>
    <property type="match status" value="1"/>
</dbReference>
<dbReference type="GO" id="GO:0005829">
    <property type="term" value="C:cytosol"/>
    <property type="evidence" value="ECO:0007669"/>
    <property type="project" value="TreeGrafter"/>
</dbReference>
<evidence type="ECO:0000259" key="4">
    <source>
        <dbReference type="PROSITE" id="PS50110"/>
    </source>
</evidence>
<dbReference type="PROSITE" id="PS50110">
    <property type="entry name" value="RESPONSE_REGULATORY"/>
    <property type="match status" value="1"/>
</dbReference>
<dbReference type="Gene3D" id="6.10.250.690">
    <property type="match status" value="1"/>
</dbReference>
<evidence type="ECO:0000259" key="5">
    <source>
        <dbReference type="PROSITE" id="PS51755"/>
    </source>
</evidence>
<feature type="domain" description="OmpR/PhoB-type" evidence="5">
    <location>
        <begin position="124"/>
        <end position="222"/>
    </location>
</feature>
<protein>
    <submittedName>
        <fullName evidence="6">DNA-binding response OmpR family regulator</fullName>
    </submittedName>
</protein>
<dbReference type="CDD" id="cd00383">
    <property type="entry name" value="trans_reg_C"/>
    <property type="match status" value="1"/>
</dbReference>